<feature type="region of interest" description="Disordered" evidence="1">
    <location>
        <begin position="1983"/>
        <end position="2012"/>
    </location>
</feature>
<reference evidence="2" key="1">
    <citation type="journal article" date="2010" name="Nature">
        <title>The sequence and de novo assembly of the giant panda genome.</title>
        <authorList>
            <person name="Li R."/>
            <person name="Fan W."/>
            <person name="Tian G."/>
            <person name="Zhu H."/>
            <person name="He L."/>
            <person name="Cai J."/>
            <person name="Huang Q."/>
            <person name="Cai Q."/>
            <person name="Li B."/>
            <person name="Bai Y."/>
            <person name="Zhang Z."/>
            <person name="Zhang Y."/>
            <person name="Wang W."/>
            <person name="Li J."/>
            <person name="Wei F."/>
            <person name="Li H."/>
            <person name="Jian M."/>
            <person name="Li J."/>
            <person name="Zhang Z."/>
            <person name="Nielsen R."/>
            <person name="Li D."/>
            <person name="Gu W."/>
            <person name="Yang Z."/>
            <person name="Xuan Z."/>
            <person name="Ryder O.A."/>
            <person name="Leung F.C."/>
            <person name="Zhou Y."/>
            <person name="Cao J."/>
            <person name="Sun X."/>
            <person name="Fu Y."/>
            <person name="Fang X."/>
            <person name="Guo X."/>
            <person name="Wang B."/>
            <person name="Hou R."/>
            <person name="Shen F."/>
            <person name="Mu B."/>
            <person name="Ni P."/>
            <person name="Lin R."/>
            <person name="Qian W."/>
            <person name="Wang G."/>
            <person name="Yu C."/>
            <person name="Nie W."/>
            <person name="Wang J."/>
            <person name="Wu Z."/>
            <person name="Liang H."/>
            <person name="Min J."/>
            <person name="Wu Q."/>
            <person name="Cheng S."/>
            <person name="Ruan J."/>
            <person name="Wang M."/>
            <person name="Shi Z."/>
            <person name="Wen M."/>
            <person name="Liu B."/>
            <person name="Ren X."/>
            <person name="Zheng H."/>
            <person name="Dong D."/>
            <person name="Cook K."/>
            <person name="Shan G."/>
            <person name="Zhang H."/>
            <person name="Kosiol C."/>
            <person name="Xie X."/>
            <person name="Lu Z."/>
            <person name="Zheng H."/>
            <person name="Li Y."/>
            <person name="Steiner C.C."/>
            <person name="Lam T.T."/>
            <person name="Lin S."/>
            <person name="Zhang Q."/>
            <person name="Li G."/>
            <person name="Tian J."/>
            <person name="Gong T."/>
            <person name="Liu H."/>
            <person name="Zhang D."/>
            <person name="Fang L."/>
            <person name="Ye C."/>
            <person name="Zhang J."/>
            <person name="Hu W."/>
            <person name="Xu A."/>
            <person name="Ren Y."/>
            <person name="Zhang G."/>
            <person name="Bruford M.W."/>
            <person name="Li Q."/>
            <person name="Ma L."/>
            <person name="Guo Y."/>
            <person name="An N."/>
            <person name="Hu Y."/>
            <person name="Zheng Y."/>
            <person name="Shi Y."/>
            <person name="Li Z."/>
            <person name="Liu Q."/>
            <person name="Chen Y."/>
            <person name="Zhao J."/>
            <person name="Qu N."/>
            <person name="Zhao S."/>
            <person name="Tian F."/>
            <person name="Wang X."/>
            <person name="Wang H."/>
            <person name="Xu L."/>
            <person name="Liu X."/>
            <person name="Vinar T."/>
            <person name="Wang Y."/>
            <person name="Lam T.W."/>
            <person name="Yiu S.M."/>
            <person name="Liu S."/>
            <person name="Zhang H."/>
            <person name="Li D."/>
            <person name="Huang Y."/>
            <person name="Wang X."/>
            <person name="Yang G."/>
            <person name="Jiang Z."/>
            <person name="Wang J."/>
            <person name="Qin N."/>
            <person name="Li L."/>
            <person name="Li J."/>
            <person name="Bolund L."/>
            <person name="Kristiansen K."/>
            <person name="Wong G.K."/>
            <person name="Olson M."/>
            <person name="Zhang X."/>
            <person name="Li S."/>
            <person name="Yang H."/>
            <person name="Wang J."/>
            <person name="Wang J."/>
        </authorList>
    </citation>
    <scope>NUCLEOTIDE SEQUENCE [LARGE SCALE GENOMIC DNA]</scope>
</reference>
<dbReference type="EMBL" id="GL192709">
    <property type="protein sequence ID" value="EFB25279.1"/>
    <property type="molecule type" value="Genomic_DNA"/>
</dbReference>
<feature type="compositionally biased region" description="Low complexity" evidence="1">
    <location>
        <begin position="1063"/>
        <end position="1074"/>
    </location>
</feature>
<dbReference type="InParanoid" id="D2HDA8"/>
<feature type="region of interest" description="Disordered" evidence="1">
    <location>
        <begin position="406"/>
        <end position="492"/>
    </location>
</feature>
<protein>
    <submittedName>
        <fullName evidence="2">Uncharacterized protein</fullName>
    </submittedName>
</protein>
<sequence length="2012" mass="223043">MGTIRFTWREQSLYRDRRQGGEVRGEQMPDARLSVELSKGRGHGSFLGLVILPRSTRPRQTGCVRIYFGHTAANTGFMKLFGARLPGGWCAKLLLSQLSRRPSPFLLSLRGQYSGSHGLPVSASAAPLTPHRALTTDRGDHVMSVTDITQKQEGQPTDPAQQVPDPEEALNVMFPIRLATPSRFPISIHRGHSTQQVLPSDAPPPPRSPVRPVLHPHLQSTPSHTWLALFRKRGLPALKQPKCTAHSALEAQSSSEALSTTRPICFCASLTPSRTTEANGDRKLETSGAHRFQLICTADLQNSDNPEVSRRHLTATFNIYSFTLFSHFKRHLIAKAEMKGSWNSLSRLDRTDSKAAKVPAPEEDRAPLAAASTMAQCRWVGGGAPRDLPCRRAPFLLKKVLPGQMGGPDVLQQKRNQSKRGLVDSPGCTWNRHLSKRTAQKASKHFPNDALWTPSENASLKTTRERERTLRRSKVASTAAHSDLPGPGGNIPEMAILEKALLKHLDKKDPGPQKPQQRAWQDRPESKTRTMPSMKTRDSSKWMTHHPTKRSWVPITAKALQVLGAERGVRPAVRTGWRQVAVLQRVYGMMENLAFPIPRLQLTLSVDSGMYLWLCPDMTLGCHPTNPQLWELDYLLISSTSSELLLAEGPKRPVGHTSVVQALAEAEDGHRHFLRERRGAKGAHVDQRAECLIHSLCPPWTTVWRRTAETAGNDTPVFISGRTLNSVTSARVLEEDQVREWTENRGRKTRQEAVGESPRSGRESQDRDTGKGYRKDRLKRHFEGKINRIWYLNQETNQRPFLTLDTGLKGKKTANTEKFKWESRFRSECANPLLSSQNWTQASAVEASNVEKTVKHEENCYVGYKTRPQMAKGNAGLILALPQPDLQGFNEGSYRWFNTITALGDDYNLVREMAHEHTGPQYKAISAKYHPGSEREQAYPGATDADLISFSLLDPVQSITVQDQLRERSQILIITQIPSRHYTRNPNTHHGTSPLRRNCSALGVSKTCQLQRRNTHPFSTIQLPSHSFLVHPDSSDSHIQTCEARAKNGDSGNHYNQLAVTAAASNSPPAGPAGVRSTASAGRQKAGQGAEGLRNSLGQPEHPLPIIHAQLSPTSLTAFRIISKCSPIWTETPQGGLSHTEEINFSPSGKVRSLTTMQNAGQPLFTNTAQQCLRRSEQESAWSSSPLALHWLSTDSSGQQIRRESGKDPRLLSLKATLAMVESPKGSRLSWSSLSWALGTLQSKAGCHFTKTKFQEPQYPNNRHVPSCGSADPTENEVKARAPNSQPFRRSVMMTETESRTKWVGSGKRTGRGPSARADATVQALDNQVAAGRTRRKGGFRRYSEPTGRCNGLEVTEHLIYKNTAHHSLPPAPQPYTSTQGSDSNSCSSGSLKTGTGASGAKRVGLVLWDWGGGADGNRHTGLLVCLYVCFVRGGRWPQAQPITSLPHGPHKRPLLGFQGWESSFWPQHLDITNPVHLEEETAFPAPKNSSTRNQQRRSFQPTILWVLVKIWALSVGVEGKAKFVGGGEGVLGNALLRRARLRTHYNLRHWPQKTALQRSNQKLIRLITDNGTRRHDSKRETKSAKGPSCHHSLGEQVRCHQHLFLQLPDLVQAPSSSWTLTGHSASCCQAFATPNPLLSHSTLSMLPHLQRLPGDTETALPSRVPRSLRNRGKHWTKRSWCLKQEEHRCQLGGRTEHDKQKGQCQAPLPREVTLREGAPTLHLLGVRGAVAHEGVERGTEDKFHISVLPDPSDTLTLQMWKGVLSKLGGQGDKESKITARFSPSGTRRMRVPFTRSADLQESLCKAPPDILRRQMTAECWAPGEIQQRHHVSELSFLNRSSANLCAVSEARRVGVAVHQPQPGESERHRGPLERPKITLSTATESPSTLTAYTLITAQERPFAHTEKVFRRMSSARMELHAGTSLKPFRNPPRMHDTAVQAAAPSSRASGRNVLPQLTAWTLVIGGRPEPVMGGHPQCLTKAWTREDNPSPGIQGSKPTQLPHELLEKRTE</sequence>
<organism evidence="2">
    <name type="scientific">Ailuropoda melanoleuca</name>
    <name type="common">Giant panda</name>
    <dbReference type="NCBI Taxonomy" id="9646"/>
    <lineage>
        <taxon>Eukaryota</taxon>
        <taxon>Metazoa</taxon>
        <taxon>Chordata</taxon>
        <taxon>Craniata</taxon>
        <taxon>Vertebrata</taxon>
        <taxon>Euteleostomi</taxon>
        <taxon>Mammalia</taxon>
        <taxon>Eutheria</taxon>
        <taxon>Laurasiatheria</taxon>
        <taxon>Carnivora</taxon>
        <taxon>Caniformia</taxon>
        <taxon>Ursidae</taxon>
        <taxon>Ailuropoda</taxon>
    </lineage>
</organism>
<feature type="region of interest" description="Disordered" evidence="1">
    <location>
        <begin position="742"/>
        <end position="776"/>
    </location>
</feature>
<gene>
    <name evidence="2" type="ORF">PANDA_008661</name>
</gene>
<evidence type="ECO:0000256" key="1">
    <source>
        <dbReference type="SAM" id="MobiDB-lite"/>
    </source>
</evidence>
<feature type="region of interest" description="Disordered" evidence="1">
    <location>
        <begin position="1063"/>
        <end position="1098"/>
    </location>
</feature>
<feature type="region of interest" description="Disordered" evidence="1">
    <location>
        <begin position="1258"/>
        <end position="1319"/>
    </location>
</feature>
<accession>D2HDA8</accession>
<name>D2HDA8_AILME</name>
<feature type="region of interest" description="Disordered" evidence="1">
    <location>
        <begin position="1366"/>
        <end position="1398"/>
    </location>
</feature>
<feature type="region of interest" description="Disordered" evidence="1">
    <location>
        <begin position="506"/>
        <end position="547"/>
    </location>
</feature>
<proteinExistence type="predicted"/>
<feature type="compositionally biased region" description="Low complexity" evidence="1">
    <location>
        <begin position="1377"/>
        <end position="1391"/>
    </location>
</feature>
<evidence type="ECO:0000313" key="2">
    <source>
        <dbReference type="EMBL" id="EFB25279.1"/>
    </source>
</evidence>
<feature type="region of interest" description="Disordered" evidence="1">
    <location>
        <begin position="1570"/>
        <end position="1592"/>
    </location>
</feature>
<feature type="compositionally biased region" description="Basic and acidic residues" evidence="1">
    <location>
        <begin position="1572"/>
        <end position="1584"/>
    </location>
</feature>
<feature type="compositionally biased region" description="Basic residues" evidence="1">
    <location>
        <begin position="433"/>
        <end position="444"/>
    </location>
</feature>